<accession>A0A4Y4AYM4</accession>
<dbReference type="Proteomes" id="UP000316775">
    <property type="component" value="Unassembled WGS sequence"/>
</dbReference>
<evidence type="ECO:0000313" key="2">
    <source>
        <dbReference type="Proteomes" id="UP000316775"/>
    </source>
</evidence>
<dbReference type="InterPro" id="IPR036249">
    <property type="entry name" value="Thioredoxin-like_sf"/>
</dbReference>
<reference evidence="1 2" key="1">
    <citation type="submission" date="2019-06" db="EMBL/GenBank/DDBJ databases">
        <title>Whole genome shotgun sequence of Flavobacterium flevense NBRC 14960.</title>
        <authorList>
            <person name="Hosoyama A."/>
            <person name="Uohara A."/>
            <person name="Ohji S."/>
            <person name="Ichikawa N."/>
        </authorList>
    </citation>
    <scope>NUCLEOTIDE SEQUENCE [LARGE SCALE GENOMIC DNA]</scope>
    <source>
        <strain evidence="1 2">NBRC 14960</strain>
    </source>
</reference>
<name>A0A4Y4AYM4_9FLAO</name>
<comment type="caution">
    <text evidence="1">The sequence shown here is derived from an EMBL/GenBank/DDBJ whole genome shotgun (WGS) entry which is preliminary data.</text>
</comment>
<evidence type="ECO:0000313" key="1">
    <source>
        <dbReference type="EMBL" id="GEC71987.1"/>
    </source>
</evidence>
<dbReference type="AlphaFoldDB" id="A0A4Y4AYM4"/>
<dbReference type="EMBL" id="BJNP01000013">
    <property type="protein sequence ID" value="GEC71987.1"/>
    <property type="molecule type" value="Genomic_DNA"/>
</dbReference>
<dbReference type="SUPFAM" id="SSF52833">
    <property type="entry name" value="Thioredoxin-like"/>
    <property type="match status" value="1"/>
</dbReference>
<dbReference type="RefSeq" id="WP_073242008.1">
    <property type="nucleotide sequence ID" value="NZ_BJNP01000013.1"/>
</dbReference>
<dbReference type="Gene3D" id="3.40.30.10">
    <property type="entry name" value="Glutaredoxin"/>
    <property type="match status" value="1"/>
</dbReference>
<dbReference type="OrthoDB" id="6120799at2"/>
<organism evidence="1 2">
    <name type="scientific">Flavobacterium flevense</name>
    <dbReference type="NCBI Taxonomy" id="983"/>
    <lineage>
        <taxon>Bacteria</taxon>
        <taxon>Pseudomonadati</taxon>
        <taxon>Bacteroidota</taxon>
        <taxon>Flavobacteriia</taxon>
        <taxon>Flavobacteriales</taxon>
        <taxon>Flavobacteriaceae</taxon>
        <taxon>Flavobacterium</taxon>
    </lineage>
</organism>
<dbReference type="STRING" id="983.SAMN05443543_10244"/>
<dbReference type="Pfam" id="PF14595">
    <property type="entry name" value="Thioredoxin_9"/>
    <property type="match status" value="1"/>
</dbReference>
<proteinExistence type="predicted"/>
<gene>
    <name evidence="1" type="ORF">FFL01_15260</name>
</gene>
<protein>
    <submittedName>
        <fullName evidence="1">Thioredoxin</fullName>
    </submittedName>
</protein>
<keyword evidence="2" id="KW-1185">Reference proteome</keyword>
<sequence>MIQSIARALFNSYSYSEYRKLITDLLKEGKSTGNEQSEELTHYSSLNETRMNRLEKTMKISDDYSNKLSTLNNEFIWIVISEGWCGDAAQLLPIFDKMVHASNGKIEMKIVLRDENLDLMDHFLTNKGRAIPKLIVINKKTSVALAHWGPRPKEAADLIANYKNTHKVLDETIKTELQLWYLHDKGMTTQAEIMDMMLDLDQEMGEDE</sequence>